<dbReference type="Proteomes" id="UP001187531">
    <property type="component" value="Unassembled WGS sequence"/>
</dbReference>
<keyword evidence="5" id="KW-0505">Motor protein</keyword>
<feature type="coiled-coil region" evidence="6">
    <location>
        <begin position="580"/>
        <end position="662"/>
    </location>
</feature>
<dbReference type="GO" id="GO:0005871">
    <property type="term" value="C:kinesin complex"/>
    <property type="evidence" value="ECO:0007669"/>
    <property type="project" value="TreeGrafter"/>
</dbReference>
<organism evidence="9 10">
    <name type="scientific">Artemia franciscana</name>
    <name type="common">Brine shrimp</name>
    <name type="synonym">Artemia sanfranciscana</name>
    <dbReference type="NCBI Taxonomy" id="6661"/>
    <lineage>
        <taxon>Eukaryota</taxon>
        <taxon>Metazoa</taxon>
        <taxon>Ecdysozoa</taxon>
        <taxon>Arthropoda</taxon>
        <taxon>Crustacea</taxon>
        <taxon>Branchiopoda</taxon>
        <taxon>Anostraca</taxon>
        <taxon>Artemiidae</taxon>
        <taxon>Artemia</taxon>
    </lineage>
</organism>
<comment type="subcellular location">
    <subcellularLocation>
        <location evidence="1">Cytoplasm</location>
        <location evidence="1">Cytoskeleton</location>
    </subcellularLocation>
</comment>
<dbReference type="SUPFAM" id="SSF52540">
    <property type="entry name" value="P-loop containing nucleoside triphosphate hydrolases"/>
    <property type="match status" value="1"/>
</dbReference>
<dbReference type="GO" id="GO:0005634">
    <property type="term" value="C:nucleus"/>
    <property type="evidence" value="ECO:0007669"/>
    <property type="project" value="TreeGrafter"/>
</dbReference>
<dbReference type="InterPro" id="IPR032384">
    <property type="entry name" value="Kif23_Arf-bd"/>
</dbReference>
<dbReference type="PANTHER" id="PTHR24115">
    <property type="entry name" value="KINESIN-RELATED"/>
    <property type="match status" value="1"/>
</dbReference>
<feature type="compositionally biased region" description="Basic and acidic residues" evidence="7">
    <location>
        <begin position="199"/>
        <end position="212"/>
    </location>
</feature>
<dbReference type="InterPro" id="IPR036961">
    <property type="entry name" value="Kinesin_motor_dom_sf"/>
</dbReference>
<feature type="domain" description="Kinesin motor" evidence="8">
    <location>
        <begin position="32"/>
        <end position="445"/>
    </location>
</feature>
<dbReference type="AlphaFoldDB" id="A0AA88I6H5"/>
<keyword evidence="10" id="KW-1185">Reference proteome</keyword>
<dbReference type="GO" id="GO:0005874">
    <property type="term" value="C:microtubule"/>
    <property type="evidence" value="ECO:0007669"/>
    <property type="project" value="TreeGrafter"/>
</dbReference>
<dbReference type="GO" id="GO:0008017">
    <property type="term" value="F:microtubule binding"/>
    <property type="evidence" value="ECO:0007669"/>
    <property type="project" value="InterPro"/>
</dbReference>
<dbReference type="PRINTS" id="PR00380">
    <property type="entry name" value="KINESINHEAVY"/>
</dbReference>
<keyword evidence="4" id="KW-0963">Cytoplasm</keyword>
<evidence type="ECO:0000256" key="6">
    <source>
        <dbReference type="SAM" id="Coils"/>
    </source>
</evidence>
<evidence type="ECO:0000259" key="8">
    <source>
        <dbReference type="PROSITE" id="PS50067"/>
    </source>
</evidence>
<evidence type="ECO:0000256" key="1">
    <source>
        <dbReference type="ARBA" id="ARBA00004245"/>
    </source>
</evidence>
<dbReference type="InterPro" id="IPR027640">
    <property type="entry name" value="Kinesin-like_fam"/>
</dbReference>
<feature type="compositionally biased region" description="Basic and acidic residues" evidence="7">
    <location>
        <begin position="702"/>
        <end position="719"/>
    </location>
</feature>
<dbReference type="GO" id="GO:0007018">
    <property type="term" value="P:microtubule-based movement"/>
    <property type="evidence" value="ECO:0007669"/>
    <property type="project" value="InterPro"/>
</dbReference>
<feature type="region of interest" description="Disordered" evidence="7">
    <location>
        <begin position="181"/>
        <end position="212"/>
    </location>
</feature>
<evidence type="ECO:0000256" key="5">
    <source>
        <dbReference type="PROSITE-ProRule" id="PRU00283"/>
    </source>
</evidence>
<dbReference type="InterPro" id="IPR038105">
    <property type="entry name" value="Kif23_Arf-bd_sf"/>
</dbReference>
<keyword evidence="3 5" id="KW-0067">ATP-binding</keyword>
<evidence type="ECO:0000256" key="7">
    <source>
        <dbReference type="SAM" id="MobiDB-lite"/>
    </source>
</evidence>
<dbReference type="PROSITE" id="PS50067">
    <property type="entry name" value="KINESIN_MOTOR_2"/>
    <property type="match status" value="1"/>
</dbReference>
<evidence type="ECO:0000256" key="4">
    <source>
        <dbReference type="ARBA" id="ARBA00023212"/>
    </source>
</evidence>
<dbReference type="GO" id="GO:0003777">
    <property type="term" value="F:microtubule motor activity"/>
    <property type="evidence" value="ECO:0007669"/>
    <property type="project" value="InterPro"/>
</dbReference>
<dbReference type="Gene3D" id="2.60.40.4330">
    <property type="entry name" value="Kinesin-like protein Kif23, Arf6-interacting domain"/>
    <property type="match status" value="1"/>
</dbReference>
<keyword evidence="4" id="KW-0206">Cytoskeleton</keyword>
<dbReference type="GO" id="GO:0005524">
    <property type="term" value="F:ATP binding"/>
    <property type="evidence" value="ECO:0007669"/>
    <property type="project" value="UniProtKB-UniRule"/>
</dbReference>
<accession>A0AA88I6H5</accession>
<dbReference type="GO" id="GO:0051256">
    <property type="term" value="P:mitotic spindle midzone assembly"/>
    <property type="evidence" value="ECO:0007669"/>
    <property type="project" value="TreeGrafter"/>
</dbReference>
<dbReference type="GO" id="GO:0016887">
    <property type="term" value="F:ATP hydrolysis activity"/>
    <property type="evidence" value="ECO:0007669"/>
    <property type="project" value="TreeGrafter"/>
</dbReference>
<name>A0AA88I6H5_ARTSF</name>
<gene>
    <name evidence="9" type="ORF">QYM36_010689</name>
</gene>
<evidence type="ECO:0000256" key="3">
    <source>
        <dbReference type="ARBA" id="ARBA00022840"/>
    </source>
</evidence>
<dbReference type="SMART" id="SM00129">
    <property type="entry name" value="KISc"/>
    <property type="match status" value="1"/>
</dbReference>
<comment type="similarity">
    <text evidence="5">Belongs to the TRAFAC class myosin-kinesin ATPase superfamily. Kinesin family.</text>
</comment>
<dbReference type="InterPro" id="IPR001752">
    <property type="entry name" value="Kinesin_motor_dom"/>
</dbReference>
<proteinExistence type="inferred from homology"/>
<keyword evidence="2 5" id="KW-0547">Nucleotide-binding</keyword>
<dbReference type="Gene3D" id="3.40.850.10">
    <property type="entry name" value="Kinesin motor domain"/>
    <property type="match status" value="1"/>
</dbReference>
<protein>
    <recommendedName>
        <fullName evidence="8">Kinesin motor domain-containing protein</fullName>
    </recommendedName>
</protein>
<dbReference type="Pfam" id="PF16540">
    <property type="entry name" value="MKLP1_Arf_bdg"/>
    <property type="match status" value="1"/>
</dbReference>
<keyword evidence="6" id="KW-0175">Coiled coil</keyword>
<feature type="non-terminal residue" evidence="9">
    <location>
        <position position="956"/>
    </location>
</feature>
<evidence type="ECO:0000313" key="9">
    <source>
        <dbReference type="EMBL" id="KAK2716197.1"/>
    </source>
</evidence>
<feature type="binding site" evidence="5">
    <location>
        <begin position="120"/>
        <end position="127"/>
    </location>
    <ligand>
        <name>ATP</name>
        <dbReference type="ChEBI" id="CHEBI:30616"/>
    </ligand>
</feature>
<dbReference type="Pfam" id="PF00225">
    <property type="entry name" value="Kinesin"/>
    <property type="match status" value="1"/>
</dbReference>
<feature type="region of interest" description="Disordered" evidence="7">
    <location>
        <begin position="677"/>
        <end position="733"/>
    </location>
</feature>
<dbReference type="InterPro" id="IPR027417">
    <property type="entry name" value="P-loop_NTPase"/>
</dbReference>
<feature type="non-terminal residue" evidence="9">
    <location>
        <position position="1"/>
    </location>
</feature>
<evidence type="ECO:0000313" key="10">
    <source>
        <dbReference type="Proteomes" id="UP001187531"/>
    </source>
</evidence>
<evidence type="ECO:0000256" key="2">
    <source>
        <dbReference type="ARBA" id="ARBA00022741"/>
    </source>
</evidence>
<comment type="caution">
    <text evidence="9">The sequence shown here is derived from an EMBL/GenBank/DDBJ whole genome shotgun (WGS) entry which is preliminary data.</text>
</comment>
<sequence length="956" mass="108570">AKRMKSTHARARTPGRTPGVRFNSDEALLWQPVEIYCRIRPIDEAEERCIRVLDNKTLEIAPPGGSLAIRSQTQNAKAMQYTFTKVFDETADQKEVFDHTAKSLVSELLKGRNGLLFAYGNSGSGKTHTMTGDNRNGGLLPRSVDVLFNSISMYLATPKTFKSDKMNSFDVLSPVDALAETSKDPAEKVPFPPRTPSRNRQDAYESKEPRTEDLSFLSGVDSDCLYAVFVTYVEIYNNSVFDLLENQPTDSRAKAYFQTKVLREDSLRRMYVHNATQLEVRNADEALEAFKRGQKRRRVAQTTSNDESSRSHSIFTIRLVQASLSGSTAEVVDKSTMTVSQLSLVDLAGCERRNRTNTKGDRLKEAGNINNTLMTLRNCIEVLRENQLSGTNKIVPYRDSKITHIFKSYFEGEGKIKMVVCVNPRAEDFDETVLVFRFAEMAREISVPIEPKTLPPARPDPYIPGRRKQNHFQQEIDRISREEHANSDQNVVFSLGTFPPHELFQNADIQEILTNLESHLKHRIDTRSQLNSNIMLRRIAFRDRLVALDNDSHKLNFEVQTLKGQLDVEISKRRKVDTDYMNARQSNDTKTRRLAELERRLASKDQELNDKDLKLRQSQMEVERVKSKYSTKLLDEKERIQRNAERKNAEEIENLNHQLAARERYLRKLGYMASTKKFDNVGNPTKPPAASDTDLQALDMATTKREERESRRDRVENFRQRRSKSVGGEKWLDHRSPGVSVPLGTVLQPLMRKRKSVTELGSPQAVGKCDRYVLTTQDKDSGGELETRLYKGNVFPTAGGGAQVVLNDVEILKQTSPTSVKKRRVPETILPGETVDSKCKTGIVGGLSSKKSKLAQEEKLILYFSDVKLVVKMSSVSVLKECSCCGEVRLPGEYEARPFLQASEMKLLELIGQNSVFDIEKPFVFPEVIIRAGDQEQNGFEAEYRVYEELKKSSLH</sequence>
<dbReference type="EMBL" id="JAVRJZ010000012">
    <property type="protein sequence ID" value="KAK2716197.1"/>
    <property type="molecule type" value="Genomic_DNA"/>
</dbReference>
<reference evidence="9" key="1">
    <citation type="submission" date="2023-07" db="EMBL/GenBank/DDBJ databases">
        <title>Chromosome-level genome assembly of Artemia franciscana.</title>
        <authorList>
            <person name="Jo E."/>
        </authorList>
    </citation>
    <scope>NUCLEOTIDE SEQUENCE</scope>
    <source>
        <tissue evidence="9">Whole body</tissue>
    </source>
</reference>
<dbReference type="PANTHER" id="PTHR24115:SF600">
    <property type="entry name" value="KINESIN-LIKE PROTEIN KIF23"/>
    <property type="match status" value="1"/>
</dbReference>